<protein>
    <recommendedName>
        <fullName evidence="1">Queuosine 5'-phosphate N-glycosylase/hydrolase</fullName>
        <ecNumber evidence="1">3.2.2.-</ecNumber>
    </recommendedName>
    <alternativeName>
        <fullName evidence="1">Queuosine-nucleotide N-glycosylase/hydrolase</fullName>
    </alternativeName>
</protein>
<dbReference type="EC" id="3.2.2.-" evidence="1"/>
<evidence type="ECO:0000256" key="2">
    <source>
        <dbReference type="SAM" id="MobiDB-lite"/>
    </source>
</evidence>
<dbReference type="InterPro" id="IPR019438">
    <property type="entry name" value="Q_salvage"/>
</dbReference>
<dbReference type="PANTHER" id="PTHR21314:SF1">
    <property type="entry name" value="QUEUOSINE SALVAGE PROTEIN"/>
    <property type="match status" value="1"/>
</dbReference>
<comment type="function">
    <text evidence="1">Catalyzes the hydrolysis of queuosine 5'-phosphate, releasing the nucleobase queuine (q). Is required for salvage of queuine from exogenous queuosine (Q) that is imported and then converted to queuosine 5'-phosphate intracellularly.</text>
</comment>
<dbReference type="Pfam" id="PF10343">
    <property type="entry name" value="Q_salvage"/>
    <property type="match status" value="1"/>
</dbReference>
<comment type="similarity">
    <text evidence="1">Belongs to the QNG1 protein family.</text>
</comment>
<dbReference type="GO" id="GO:0006400">
    <property type="term" value="P:tRNA modification"/>
    <property type="evidence" value="ECO:0007669"/>
    <property type="project" value="TreeGrafter"/>
</dbReference>
<reference evidence="3 4" key="1">
    <citation type="journal article" date="2020" name="ISME J.">
        <title>Uncovering the hidden diversity of litter-decomposition mechanisms in mushroom-forming fungi.</title>
        <authorList>
            <person name="Floudas D."/>
            <person name="Bentzer J."/>
            <person name="Ahren D."/>
            <person name="Johansson T."/>
            <person name="Persson P."/>
            <person name="Tunlid A."/>
        </authorList>
    </citation>
    <scope>NUCLEOTIDE SEQUENCE [LARGE SCALE GENOMIC DNA]</scope>
    <source>
        <strain evidence="3 4">CBS 101986</strain>
    </source>
</reference>
<evidence type="ECO:0000313" key="4">
    <source>
        <dbReference type="Proteomes" id="UP000567179"/>
    </source>
</evidence>
<evidence type="ECO:0000256" key="1">
    <source>
        <dbReference type="RuleBase" id="RU365002"/>
    </source>
</evidence>
<accession>A0A8H5F413</accession>
<dbReference type="AlphaFoldDB" id="A0A8H5F413"/>
<organism evidence="3 4">
    <name type="scientific">Psilocybe cf. subviscida</name>
    <dbReference type="NCBI Taxonomy" id="2480587"/>
    <lineage>
        <taxon>Eukaryota</taxon>
        <taxon>Fungi</taxon>
        <taxon>Dikarya</taxon>
        <taxon>Basidiomycota</taxon>
        <taxon>Agaricomycotina</taxon>
        <taxon>Agaricomycetes</taxon>
        <taxon>Agaricomycetidae</taxon>
        <taxon>Agaricales</taxon>
        <taxon>Agaricineae</taxon>
        <taxon>Strophariaceae</taxon>
        <taxon>Psilocybe</taxon>
    </lineage>
</organism>
<gene>
    <name evidence="3" type="ORF">D9619_001386</name>
</gene>
<dbReference type="GO" id="GO:0016787">
    <property type="term" value="F:hydrolase activity"/>
    <property type="evidence" value="ECO:0007669"/>
    <property type="project" value="UniProtKB-KW"/>
</dbReference>
<name>A0A8H5F413_9AGAR</name>
<dbReference type="OrthoDB" id="416777at2759"/>
<sequence>MAPPPFPPSGQFLNSIRESARQLRTKENISITPENIQRLLRSPAFLDSYQRVSKIHGLALPLQFSSTLDELNFLSILSLLNFASGYRVPLHVQTGRGAWDSIRALLFSLYITSTGGDEGDLLSAKGLRVITASKVAEFMNINLHVERPHESIPGVVVGELGGPLYELVTLIVSVLNETGEILVNGGYSNLGAFVAEALKSASSETDFLDAVVEKLVRAFPGFRDMSSVNGLPIYCFKKALFLIHAITIRFGTLSPPPFPIPKTDTVPVFSDNVLPSLLIHLGVIDLSGAPSLTRLFPGAGSPESLEKLLGPAPPAAPKSASQGPKAPPKEGPIITHDQGYTLRAAAVDACELIVQAANSPEAGHAQPEWLTALRLPDLDMWIWSVAKDRPDYRALERFAEQNTVYF</sequence>
<feature type="region of interest" description="Disordered" evidence="2">
    <location>
        <begin position="306"/>
        <end position="334"/>
    </location>
</feature>
<evidence type="ECO:0000313" key="3">
    <source>
        <dbReference type="EMBL" id="KAF5322856.1"/>
    </source>
</evidence>
<dbReference type="EMBL" id="JAACJJ010000028">
    <property type="protein sequence ID" value="KAF5322856.1"/>
    <property type="molecule type" value="Genomic_DNA"/>
</dbReference>
<keyword evidence="1" id="KW-0378">Hydrolase</keyword>
<keyword evidence="4" id="KW-1185">Reference proteome</keyword>
<proteinExistence type="inferred from homology"/>
<dbReference type="PANTHER" id="PTHR21314">
    <property type="entry name" value="QUEUOSINE 5'-PHOSPHATE N-GLYCOSYLASE_HYDROLASE-RELATED"/>
    <property type="match status" value="1"/>
</dbReference>
<dbReference type="Proteomes" id="UP000567179">
    <property type="component" value="Unassembled WGS sequence"/>
</dbReference>
<comment type="caution">
    <text evidence="3">The sequence shown here is derived from an EMBL/GenBank/DDBJ whole genome shotgun (WGS) entry which is preliminary data.</text>
</comment>
<comment type="catalytic activity">
    <reaction evidence="1">
        <text>queuosine 5'-phosphate + H2O = queuine + D-ribose 5-phosphate</text>
        <dbReference type="Rhea" id="RHEA:75387"/>
        <dbReference type="ChEBI" id="CHEBI:15377"/>
        <dbReference type="ChEBI" id="CHEBI:17433"/>
        <dbReference type="ChEBI" id="CHEBI:78346"/>
        <dbReference type="ChEBI" id="CHEBI:194371"/>
    </reaction>
    <physiologicalReaction direction="left-to-right" evidence="1">
        <dbReference type="Rhea" id="RHEA:75388"/>
    </physiologicalReaction>
</comment>